<dbReference type="PANTHER" id="PTHR21340:SF0">
    <property type="entry name" value="BIS(5'-NUCLEOSYL)-TETRAPHOSPHATASE [ASYMMETRICAL]"/>
    <property type="match status" value="1"/>
</dbReference>
<dbReference type="InterPro" id="IPR051325">
    <property type="entry name" value="Nudix_hydrolase_domain"/>
</dbReference>
<dbReference type="PROSITE" id="PS51462">
    <property type="entry name" value="NUDIX"/>
    <property type="match status" value="1"/>
</dbReference>
<dbReference type="GO" id="GO:0004081">
    <property type="term" value="F:bis(5'-nucleosyl)-tetraphosphatase (asymmetrical) activity"/>
    <property type="evidence" value="ECO:0007669"/>
    <property type="project" value="TreeGrafter"/>
</dbReference>
<feature type="domain" description="Nudix hydrolase" evidence="2">
    <location>
        <begin position="10"/>
        <end position="158"/>
    </location>
</feature>
<dbReference type="InterPro" id="IPR015797">
    <property type="entry name" value="NUDIX_hydrolase-like_dom_sf"/>
</dbReference>
<evidence type="ECO:0000313" key="3">
    <source>
        <dbReference type="EMBL" id="SDL22115.1"/>
    </source>
</evidence>
<keyword evidence="1" id="KW-0378">Hydrolase</keyword>
<dbReference type="EMBL" id="FNGP01000001">
    <property type="protein sequence ID" value="SDL22115.1"/>
    <property type="molecule type" value="Genomic_DNA"/>
</dbReference>
<sequence length="183" mass="20267">MPHLHTQPDGHDLTASAFVFREAGDGPEVLVHLHRKLGLLLQPGGHVEPTENPWQALAHELREETGFHLEQLMVLQPLLPVQGLTHDNPHPLPAFLNTHEVGSGHFHTDLVYALVADEPPRDAPGDGESLDLRWLTAEALAAQPEAPGDVAAVVSMLVRDVVPHWHRLPASQWPLETRRSPRR</sequence>
<organism evidence="3 4">
    <name type="scientific">Tessaracoccus oleiagri</name>
    <dbReference type="NCBI Taxonomy" id="686624"/>
    <lineage>
        <taxon>Bacteria</taxon>
        <taxon>Bacillati</taxon>
        <taxon>Actinomycetota</taxon>
        <taxon>Actinomycetes</taxon>
        <taxon>Propionibacteriales</taxon>
        <taxon>Propionibacteriaceae</taxon>
        <taxon>Tessaracoccus</taxon>
    </lineage>
</organism>
<dbReference type="InterPro" id="IPR000086">
    <property type="entry name" value="NUDIX_hydrolase_dom"/>
</dbReference>
<dbReference type="Gene3D" id="3.90.79.10">
    <property type="entry name" value="Nucleoside Triphosphate Pyrophosphohydrolase"/>
    <property type="match status" value="1"/>
</dbReference>
<gene>
    <name evidence="3" type="ORF">SAMN04488242_0816</name>
</gene>
<protein>
    <submittedName>
        <fullName evidence="3">ADP-ribose pyrophosphatase YjhB, NUDIX family</fullName>
    </submittedName>
</protein>
<evidence type="ECO:0000259" key="2">
    <source>
        <dbReference type="PROSITE" id="PS51462"/>
    </source>
</evidence>
<dbReference type="OrthoDB" id="129709at2"/>
<keyword evidence="4" id="KW-1185">Reference proteome</keyword>
<dbReference type="STRING" id="686624.SAMN04488242_0816"/>
<dbReference type="GO" id="GO:0006167">
    <property type="term" value="P:AMP biosynthetic process"/>
    <property type="evidence" value="ECO:0007669"/>
    <property type="project" value="TreeGrafter"/>
</dbReference>
<proteinExistence type="predicted"/>
<reference evidence="3 4" key="1">
    <citation type="submission" date="2016-10" db="EMBL/GenBank/DDBJ databases">
        <authorList>
            <person name="de Groot N.N."/>
        </authorList>
    </citation>
    <scope>NUCLEOTIDE SEQUENCE [LARGE SCALE GENOMIC DNA]</scope>
    <source>
        <strain evidence="3 4">CGMCC 1.9159</strain>
    </source>
</reference>
<dbReference type="AlphaFoldDB" id="A0A1G9IAP0"/>
<dbReference type="CDD" id="cd03674">
    <property type="entry name" value="NUDIX_Hydrolase"/>
    <property type="match status" value="1"/>
</dbReference>
<accession>A0A1G9IAP0</accession>
<dbReference type="Proteomes" id="UP000199475">
    <property type="component" value="Unassembled WGS sequence"/>
</dbReference>
<evidence type="ECO:0000256" key="1">
    <source>
        <dbReference type="ARBA" id="ARBA00022801"/>
    </source>
</evidence>
<name>A0A1G9IAP0_9ACTN</name>
<dbReference type="Pfam" id="PF00293">
    <property type="entry name" value="NUDIX"/>
    <property type="match status" value="1"/>
</dbReference>
<dbReference type="PANTHER" id="PTHR21340">
    <property type="entry name" value="DIADENOSINE 5,5-P1,P4-TETRAPHOSPHATE PYROPHOSPHOHYDROLASE MUTT"/>
    <property type="match status" value="1"/>
</dbReference>
<dbReference type="RefSeq" id="WP_093249090.1">
    <property type="nucleotide sequence ID" value="NZ_FNGP01000001.1"/>
</dbReference>
<evidence type="ECO:0000313" key="4">
    <source>
        <dbReference type="Proteomes" id="UP000199475"/>
    </source>
</evidence>
<dbReference type="SUPFAM" id="SSF55811">
    <property type="entry name" value="Nudix"/>
    <property type="match status" value="1"/>
</dbReference>
<dbReference type="GO" id="GO:0006754">
    <property type="term" value="P:ATP biosynthetic process"/>
    <property type="evidence" value="ECO:0007669"/>
    <property type="project" value="TreeGrafter"/>
</dbReference>